<dbReference type="EMBL" id="CP045893">
    <property type="protein sequence ID" value="QQP53599.1"/>
    <property type="molecule type" value="Genomic_DNA"/>
</dbReference>
<gene>
    <name evidence="1" type="ORF">FKW44_006129</name>
</gene>
<name>A0A7T8QSM9_CALRO</name>
<dbReference type="PANTHER" id="PTHR46880:SF8">
    <property type="entry name" value="E3 SUMO-PROTEIN LIGASE KIAA1586"/>
    <property type="match status" value="1"/>
</dbReference>
<reference evidence="2" key="1">
    <citation type="submission" date="2021-01" db="EMBL/GenBank/DDBJ databases">
        <title>Caligus Genome Assembly.</title>
        <authorList>
            <person name="Gallardo-Escarate C."/>
        </authorList>
    </citation>
    <scope>NUCLEOTIDE SEQUENCE [LARGE SCALE GENOMIC DNA]</scope>
</reference>
<keyword evidence="2" id="KW-1185">Reference proteome</keyword>
<evidence type="ECO:0000313" key="1">
    <source>
        <dbReference type="EMBL" id="QQP53599.1"/>
    </source>
</evidence>
<evidence type="ECO:0008006" key="3">
    <source>
        <dbReference type="Google" id="ProtNLM"/>
    </source>
</evidence>
<organism evidence="1 2">
    <name type="scientific">Caligus rogercresseyi</name>
    <name type="common">Sea louse</name>
    <dbReference type="NCBI Taxonomy" id="217165"/>
    <lineage>
        <taxon>Eukaryota</taxon>
        <taxon>Metazoa</taxon>
        <taxon>Ecdysozoa</taxon>
        <taxon>Arthropoda</taxon>
        <taxon>Crustacea</taxon>
        <taxon>Multicrustacea</taxon>
        <taxon>Hexanauplia</taxon>
        <taxon>Copepoda</taxon>
        <taxon>Siphonostomatoida</taxon>
        <taxon>Caligidae</taxon>
        <taxon>Caligus</taxon>
    </lineage>
</organism>
<proteinExistence type="predicted"/>
<dbReference type="PANTHER" id="PTHR46880">
    <property type="entry name" value="RAS-ASSOCIATING DOMAIN-CONTAINING PROTEIN"/>
    <property type="match status" value="1"/>
</dbReference>
<feature type="non-terminal residue" evidence="1">
    <location>
        <position position="562"/>
    </location>
</feature>
<sequence length="562" mass="62839">EVRAVKKSIVIRRDKRMQKIITELFKRKDRVIENENQEKVRKTDGSLHAVPCAKAVNESNVAGAGPSTNDAGPAASTAYPPVWSKEQFEQFRTKNEWLYAQNGMLGCISCRDVKGLGVSASRGVNIVSNWAEGNIAPCGHSRTHRESAAHNEAVKILKTAQKEILLNMNATSQESAFEATAKVFRTAYFVAKHDKPFTDFEKLIDLQEANSLNLGRILHSKTVCVDIIDHVSTQMKHQIVRRIIENKSKITVLADESTSVGHKSTLIVFLKASIDGEMEPIAFPLDLIELDNLSAAHIKGKIMHCLLNNGFTMELLQEMLIGFCSDGANVMLGVKSGVGKLLQGDFPNIIIWHCLNHRLELAVAQALEATGGTKDFQAFLDALYTLYSQSPKSMRELSECAHNLQITLRRIGRVFNVRWVASSWRAVNAMHQKTAQKWQRESQFQGLLSKLCSINFLKNLALMADVLIELKNLSEILQNRRITLPKAHDIMLTYIKRIESFITYPGQHTVEASQAEKDMKFKEEDLKVGRSPIIDASQFIQAVADSLNERLFTTTANRAQAS</sequence>
<dbReference type="Proteomes" id="UP000595437">
    <property type="component" value="Chromosome 4"/>
</dbReference>
<dbReference type="OrthoDB" id="6625098at2759"/>
<evidence type="ECO:0000313" key="2">
    <source>
        <dbReference type="Proteomes" id="UP000595437"/>
    </source>
</evidence>
<feature type="non-terminal residue" evidence="1">
    <location>
        <position position="1"/>
    </location>
</feature>
<dbReference type="AlphaFoldDB" id="A0A7T8QSM9"/>
<accession>A0A7T8QSM9</accession>
<protein>
    <recommendedName>
        <fullName evidence="3">Zinc finger protein 862</fullName>
    </recommendedName>
</protein>